<dbReference type="KEGG" id="cdep:91085935"/>
<evidence type="ECO:0000256" key="5">
    <source>
        <dbReference type="ARBA" id="ARBA00023242"/>
    </source>
</evidence>
<dbReference type="InterPro" id="IPR001138">
    <property type="entry name" value="Zn2Cys6_DnaBD"/>
</dbReference>
<dbReference type="SMART" id="SM00906">
    <property type="entry name" value="Fungal_trans"/>
    <property type="match status" value="1"/>
</dbReference>
<evidence type="ECO:0000256" key="1">
    <source>
        <dbReference type="ARBA" id="ARBA00004123"/>
    </source>
</evidence>
<dbReference type="Proteomes" id="UP000094043">
    <property type="component" value="Chromosome 2"/>
</dbReference>
<dbReference type="AlphaFoldDB" id="A0AAJ8JQC3"/>
<dbReference type="GeneID" id="91085935"/>
<evidence type="ECO:0000259" key="6">
    <source>
        <dbReference type="PROSITE" id="PS50048"/>
    </source>
</evidence>
<evidence type="ECO:0000313" key="7">
    <source>
        <dbReference type="EMBL" id="WVN86555.1"/>
    </source>
</evidence>
<accession>A0AAJ8JQC3</accession>
<dbReference type="Gene3D" id="4.10.240.10">
    <property type="entry name" value="Zn(2)-C6 fungal-type DNA-binding domain"/>
    <property type="match status" value="1"/>
</dbReference>
<dbReference type="GO" id="GO:0008270">
    <property type="term" value="F:zinc ion binding"/>
    <property type="evidence" value="ECO:0007669"/>
    <property type="project" value="InterPro"/>
</dbReference>
<evidence type="ECO:0000313" key="8">
    <source>
        <dbReference type="Proteomes" id="UP000094043"/>
    </source>
</evidence>
<dbReference type="EMBL" id="CP143785">
    <property type="protein sequence ID" value="WVN86555.1"/>
    <property type="molecule type" value="Genomic_DNA"/>
</dbReference>
<reference evidence="7" key="1">
    <citation type="submission" date="2016-06" db="EMBL/GenBank/DDBJ databases">
        <authorList>
            <person name="Cuomo C."/>
            <person name="Litvintseva A."/>
            <person name="Heitman J."/>
            <person name="Chen Y."/>
            <person name="Sun S."/>
            <person name="Springer D."/>
            <person name="Dromer F."/>
            <person name="Young S."/>
            <person name="Zeng Q."/>
            <person name="Chapman S."/>
            <person name="Gujja S."/>
            <person name="Saif S."/>
            <person name="Birren B."/>
        </authorList>
    </citation>
    <scope>NUCLEOTIDE SEQUENCE</scope>
    <source>
        <strain evidence="7">CBS 7841</strain>
    </source>
</reference>
<dbReference type="InterPro" id="IPR050815">
    <property type="entry name" value="TF_fung"/>
</dbReference>
<dbReference type="RefSeq" id="XP_066067255.1">
    <property type="nucleotide sequence ID" value="XM_066211158.1"/>
</dbReference>
<keyword evidence="8" id="KW-1185">Reference proteome</keyword>
<dbReference type="InterPro" id="IPR007219">
    <property type="entry name" value="XnlR_reg_dom"/>
</dbReference>
<dbReference type="GO" id="GO:0003677">
    <property type="term" value="F:DNA binding"/>
    <property type="evidence" value="ECO:0007669"/>
    <property type="project" value="InterPro"/>
</dbReference>
<name>A0AAJ8JQC3_9TREE</name>
<gene>
    <name evidence="7" type="ORF">L203_101722</name>
</gene>
<keyword evidence="3" id="KW-0805">Transcription regulation</keyword>
<dbReference type="SMART" id="SM00066">
    <property type="entry name" value="GAL4"/>
    <property type="match status" value="1"/>
</dbReference>
<evidence type="ECO:0000256" key="2">
    <source>
        <dbReference type="ARBA" id="ARBA00022723"/>
    </source>
</evidence>
<dbReference type="PANTHER" id="PTHR47338">
    <property type="entry name" value="ZN(II)2CYS6 TRANSCRIPTION FACTOR (EUROFUNG)-RELATED"/>
    <property type="match status" value="1"/>
</dbReference>
<dbReference type="PROSITE" id="PS50048">
    <property type="entry name" value="ZN2_CY6_FUNGAL_2"/>
    <property type="match status" value="1"/>
</dbReference>
<evidence type="ECO:0000256" key="4">
    <source>
        <dbReference type="ARBA" id="ARBA00023163"/>
    </source>
</evidence>
<reference evidence="7" key="3">
    <citation type="submission" date="2024-01" db="EMBL/GenBank/DDBJ databases">
        <authorList>
            <person name="Coelho M.A."/>
            <person name="David-Palma M."/>
            <person name="Shea T."/>
            <person name="Sun S."/>
            <person name="Cuomo C.A."/>
            <person name="Heitman J."/>
        </authorList>
    </citation>
    <scope>NUCLEOTIDE SEQUENCE</scope>
    <source>
        <strain evidence="7">CBS 7841</strain>
    </source>
</reference>
<comment type="subcellular location">
    <subcellularLocation>
        <location evidence="1">Nucleus</location>
    </subcellularLocation>
</comment>
<dbReference type="GO" id="GO:0006351">
    <property type="term" value="P:DNA-templated transcription"/>
    <property type="evidence" value="ECO:0007669"/>
    <property type="project" value="InterPro"/>
</dbReference>
<keyword evidence="2" id="KW-0479">Metal-binding</keyword>
<dbReference type="CDD" id="cd00067">
    <property type="entry name" value="GAL4"/>
    <property type="match status" value="1"/>
</dbReference>
<feature type="domain" description="Zn(2)-C6 fungal-type" evidence="6">
    <location>
        <begin position="27"/>
        <end position="57"/>
    </location>
</feature>
<dbReference type="Pfam" id="PF04082">
    <property type="entry name" value="Fungal_trans"/>
    <property type="match status" value="1"/>
</dbReference>
<dbReference type="GO" id="GO:0000981">
    <property type="term" value="F:DNA-binding transcription factor activity, RNA polymerase II-specific"/>
    <property type="evidence" value="ECO:0007669"/>
    <property type="project" value="InterPro"/>
</dbReference>
<dbReference type="Pfam" id="PF00172">
    <property type="entry name" value="Zn_clus"/>
    <property type="match status" value="1"/>
</dbReference>
<dbReference type="PANTHER" id="PTHR47338:SF20">
    <property type="entry name" value="ZN(II)2CYS6 TRANSCRIPTION FACTOR (EUROFUNG)"/>
    <property type="match status" value="1"/>
</dbReference>
<sequence length="693" mass="77205">MLMGPSERSYSFSEVKKPLVQSAVSFACMPCRGKKIKCDSSKPYCKNCAKNPEACFYPARMKPGLRPGTGMETLRRIGFLEERMEAYEARLAEQEARLSQLPMVPPFSYDRNHTPLSNPGMSNQKIAGDGMPSGPQVSMSTVTVHGLPSVNQPMSGVIPNPNAFSGNPSPSTSTHTFEQTSFHMPTSPNATQSSPASFVDPHILPPDDIVRDLINLFFTHIHPWAPILSPALPDLYPPWNIVHHAIVVVSLRLSRDPRIATVKEPIKQKAKQHVLAHAVESTSIASLQALAVLALDLIGSDQGPSSWGILALLTRSAVHLGLSSEEDTNPWMGRALVPSLSRTSIIPPPSNWHEDESRRRLFWLIFVLDRYVCVSTGWDFALPDFDIKRRLPCSDAIWAQSEWYQAPLFISAFHKSHTGHNLENISPMAYLVEALDLLGRAHTLQSEKIALGDAKALDAKKEMTVALTMATTRWFANRHISLIHPEGMRFMIRSIHYATLLKLNAYYAFPALSNGEPQEPYLSTCLSSARSMAKLVESARRIGWATASSPLFIWGCWVAARVLFVHTYLSHQTQPDKDFELIVSTLKEQAEYWALATQYVKLLERAKRKWLDTITQPNSNHALPEAIHVLLDLRRTAYSAVHTNMHETPFVSPPEPDLSQLPAWAVEPGLNDLYSWFDLPAGFFQAESHGSGV</sequence>
<evidence type="ECO:0000256" key="3">
    <source>
        <dbReference type="ARBA" id="ARBA00023015"/>
    </source>
</evidence>
<dbReference type="SUPFAM" id="SSF57701">
    <property type="entry name" value="Zn2/Cys6 DNA-binding domain"/>
    <property type="match status" value="1"/>
</dbReference>
<dbReference type="CDD" id="cd12148">
    <property type="entry name" value="fungal_TF_MHR"/>
    <property type="match status" value="1"/>
</dbReference>
<dbReference type="InterPro" id="IPR036864">
    <property type="entry name" value="Zn2-C6_fun-type_DNA-bd_sf"/>
</dbReference>
<reference evidence="7" key="2">
    <citation type="journal article" date="2022" name="Elife">
        <title>Obligate sexual reproduction of a homothallic fungus closely related to the Cryptococcus pathogenic species complex.</title>
        <authorList>
            <person name="Passer A.R."/>
            <person name="Clancey S.A."/>
            <person name="Shea T."/>
            <person name="David-Palma M."/>
            <person name="Averette A.F."/>
            <person name="Boekhout T."/>
            <person name="Porcel B.M."/>
            <person name="Nowrousian M."/>
            <person name="Cuomo C.A."/>
            <person name="Sun S."/>
            <person name="Heitman J."/>
            <person name="Coelho M.A."/>
        </authorList>
    </citation>
    <scope>NUCLEOTIDE SEQUENCE</scope>
    <source>
        <strain evidence="7">CBS 7841</strain>
    </source>
</reference>
<keyword evidence="5" id="KW-0539">Nucleus</keyword>
<proteinExistence type="predicted"/>
<organism evidence="7 8">
    <name type="scientific">Cryptococcus depauperatus CBS 7841</name>
    <dbReference type="NCBI Taxonomy" id="1295531"/>
    <lineage>
        <taxon>Eukaryota</taxon>
        <taxon>Fungi</taxon>
        <taxon>Dikarya</taxon>
        <taxon>Basidiomycota</taxon>
        <taxon>Agaricomycotina</taxon>
        <taxon>Tremellomycetes</taxon>
        <taxon>Tremellales</taxon>
        <taxon>Cryptococcaceae</taxon>
        <taxon>Cryptococcus</taxon>
    </lineage>
</organism>
<keyword evidence="4" id="KW-0804">Transcription</keyword>
<dbReference type="PROSITE" id="PS00463">
    <property type="entry name" value="ZN2_CY6_FUNGAL_1"/>
    <property type="match status" value="1"/>
</dbReference>
<protein>
    <recommendedName>
        <fullName evidence="6">Zn(2)-C6 fungal-type domain-containing protein</fullName>
    </recommendedName>
</protein>
<dbReference type="GO" id="GO:0005634">
    <property type="term" value="C:nucleus"/>
    <property type="evidence" value="ECO:0007669"/>
    <property type="project" value="UniProtKB-SubCell"/>
</dbReference>